<dbReference type="EMBL" id="BK015494">
    <property type="protein sequence ID" value="DAE09817.1"/>
    <property type="molecule type" value="Genomic_DNA"/>
</dbReference>
<reference evidence="1" key="1">
    <citation type="journal article" date="2021" name="Proc. Natl. Acad. Sci. U.S.A.">
        <title>A Catalog of Tens of Thousands of Viruses from Human Metagenomes Reveals Hidden Associations with Chronic Diseases.</title>
        <authorList>
            <person name="Tisza M.J."/>
            <person name="Buck C.B."/>
        </authorList>
    </citation>
    <scope>NUCLEOTIDE SEQUENCE</scope>
    <source>
        <strain evidence="1">CtMs97</strain>
    </source>
</reference>
<organism evidence="1">
    <name type="scientific">Siphoviridae sp. ctMs97</name>
    <dbReference type="NCBI Taxonomy" id="2825464"/>
    <lineage>
        <taxon>Viruses</taxon>
        <taxon>Duplodnaviria</taxon>
        <taxon>Heunggongvirae</taxon>
        <taxon>Uroviricota</taxon>
        <taxon>Caudoviricetes</taxon>
    </lineage>
</organism>
<proteinExistence type="predicted"/>
<evidence type="ECO:0000313" key="1">
    <source>
        <dbReference type="EMBL" id="DAE09817.1"/>
    </source>
</evidence>
<protein>
    <submittedName>
        <fullName evidence="1">Uncharacterized protein</fullName>
    </submittedName>
</protein>
<sequence>MGIITFFKKLFKRLFKHGGENNMPAGLQVFNKNGVQIVSLTDRLTKVSGVKRFDVIEESGSATVELSKGQHIWYYLNSYAGDNDDLLYGFGSNYNIVVEGGKISWNLKAPNNVNKPCKVALIYGVM</sequence>
<accession>A0A8S5PTI3</accession>
<name>A0A8S5PTI3_9CAUD</name>